<evidence type="ECO:0000313" key="3">
    <source>
        <dbReference type="EMBL" id="KAG8584958.1"/>
    </source>
</evidence>
<accession>A0AAV7CIZ6</accession>
<organism evidence="3 4">
    <name type="scientific">Engystomops pustulosus</name>
    <name type="common">Tungara frog</name>
    <name type="synonym">Physalaemus pustulosus</name>
    <dbReference type="NCBI Taxonomy" id="76066"/>
    <lineage>
        <taxon>Eukaryota</taxon>
        <taxon>Metazoa</taxon>
        <taxon>Chordata</taxon>
        <taxon>Craniata</taxon>
        <taxon>Vertebrata</taxon>
        <taxon>Euteleostomi</taxon>
        <taxon>Amphibia</taxon>
        <taxon>Batrachia</taxon>
        <taxon>Anura</taxon>
        <taxon>Neobatrachia</taxon>
        <taxon>Hyloidea</taxon>
        <taxon>Leptodactylidae</taxon>
        <taxon>Leiuperinae</taxon>
        <taxon>Engystomops</taxon>
    </lineage>
</organism>
<dbReference type="Pfam" id="PF15372">
    <property type="entry name" value="DUF4600"/>
    <property type="match status" value="1"/>
</dbReference>
<dbReference type="Proteomes" id="UP000824782">
    <property type="component" value="Unassembled WGS sequence"/>
</dbReference>
<feature type="coiled-coil region" evidence="1">
    <location>
        <begin position="135"/>
        <end position="162"/>
    </location>
</feature>
<keyword evidence="4" id="KW-1185">Reference proteome</keyword>
<feature type="region of interest" description="Disordered" evidence="2">
    <location>
        <begin position="183"/>
        <end position="205"/>
    </location>
</feature>
<dbReference type="InterPro" id="IPR028022">
    <property type="entry name" value="DUF4600"/>
</dbReference>
<evidence type="ECO:0000313" key="4">
    <source>
        <dbReference type="Proteomes" id="UP000824782"/>
    </source>
</evidence>
<proteinExistence type="predicted"/>
<name>A0AAV7CIZ6_ENGPU</name>
<feature type="compositionally biased region" description="Basic and acidic residues" evidence="2">
    <location>
        <begin position="186"/>
        <end position="205"/>
    </location>
</feature>
<keyword evidence="1" id="KW-0175">Coiled coil</keyword>
<feature type="coiled-coil region" evidence="1">
    <location>
        <begin position="50"/>
        <end position="105"/>
    </location>
</feature>
<sequence length="205" mass="23636">MAITSERPSLGNGSTPPKTGPKRGARMKDGKPRRVTRTPGRGAAHTSRMREMLQASIFEMKNTVADLERRLSGVEDEGNEWKTRYETQVELNKQLERQIYALQKKSEYIRGNPTDRLFAIRSYDQMPVGALNQCLKHLEEEMIIMENQLKDFELRIEQEAKAYYKVNDERRMYVSEIAQISSAQEAAKKQTSDPAHVTREKHAHK</sequence>
<comment type="caution">
    <text evidence="3">The sequence shown here is derived from an EMBL/GenBank/DDBJ whole genome shotgun (WGS) entry which is preliminary data.</text>
</comment>
<evidence type="ECO:0000256" key="1">
    <source>
        <dbReference type="SAM" id="Coils"/>
    </source>
</evidence>
<feature type="region of interest" description="Disordered" evidence="2">
    <location>
        <begin position="1"/>
        <end position="48"/>
    </location>
</feature>
<dbReference type="PANTHER" id="PTHR28671:SF3">
    <property type="entry name" value="COILED-COIL DOMAIN-CONTAINING PROTEIN 169"/>
    <property type="match status" value="1"/>
</dbReference>
<evidence type="ECO:0000256" key="2">
    <source>
        <dbReference type="SAM" id="MobiDB-lite"/>
    </source>
</evidence>
<gene>
    <name evidence="3" type="ORF">GDO81_004844</name>
</gene>
<dbReference type="PANTHER" id="PTHR28671">
    <property type="entry name" value="COILED-COIL DOMAIN-CONTAINING PROTEIN 169"/>
    <property type="match status" value="1"/>
</dbReference>
<dbReference type="EMBL" id="WNYA01000002">
    <property type="protein sequence ID" value="KAG8584958.1"/>
    <property type="molecule type" value="Genomic_DNA"/>
</dbReference>
<reference evidence="3" key="1">
    <citation type="thesis" date="2020" institute="ProQuest LLC" country="789 East Eisenhower Parkway, Ann Arbor, MI, USA">
        <title>Comparative Genomics and Chromosome Evolution.</title>
        <authorList>
            <person name="Mudd A.B."/>
        </authorList>
    </citation>
    <scope>NUCLEOTIDE SEQUENCE</scope>
    <source>
        <strain evidence="3">237g6f4</strain>
        <tissue evidence="3">Blood</tissue>
    </source>
</reference>
<dbReference type="AlphaFoldDB" id="A0AAV7CIZ6"/>
<protein>
    <submittedName>
        <fullName evidence="3">Uncharacterized protein</fullName>
    </submittedName>
</protein>